<evidence type="ECO:0000256" key="9">
    <source>
        <dbReference type="SAM" id="Phobius"/>
    </source>
</evidence>
<dbReference type="PANTHER" id="PTHR43528:SF1">
    <property type="entry name" value="ALPHA-KETOGLUTARATE PERMEASE"/>
    <property type="match status" value="1"/>
</dbReference>
<comment type="subcellular location">
    <subcellularLocation>
        <location evidence="1">Cell membrane</location>
        <topology evidence="1">Multi-pass membrane protein</topology>
    </subcellularLocation>
</comment>
<dbReference type="InterPro" id="IPR005828">
    <property type="entry name" value="MFS_sugar_transport-like"/>
</dbReference>
<feature type="transmembrane region" description="Helical" evidence="9">
    <location>
        <begin position="168"/>
        <end position="189"/>
    </location>
</feature>
<dbReference type="InterPro" id="IPR011701">
    <property type="entry name" value="MFS"/>
</dbReference>
<evidence type="ECO:0000313" key="11">
    <source>
        <dbReference type="EMBL" id="QPZ38276.1"/>
    </source>
</evidence>
<keyword evidence="5 9" id="KW-0812">Transmembrane</keyword>
<dbReference type="InterPro" id="IPR036259">
    <property type="entry name" value="MFS_trans_sf"/>
</dbReference>
<feature type="transmembrane region" description="Helical" evidence="9">
    <location>
        <begin position="285"/>
        <end position="302"/>
    </location>
</feature>
<dbReference type="InterPro" id="IPR020846">
    <property type="entry name" value="MFS_dom"/>
</dbReference>
<dbReference type="PANTHER" id="PTHR43528">
    <property type="entry name" value="ALPHA-KETOGLUTARATE PERMEASE"/>
    <property type="match status" value="1"/>
</dbReference>
<dbReference type="PROSITE" id="PS50850">
    <property type="entry name" value="MFS"/>
    <property type="match status" value="1"/>
</dbReference>
<keyword evidence="3" id="KW-0813">Transport</keyword>
<dbReference type="Gene3D" id="1.20.1250.20">
    <property type="entry name" value="MFS general substrate transporter like domains"/>
    <property type="match status" value="2"/>
</dbReference>
<keyword evidence="6" id="KW-0769">Symport</keyword>
<dbReference type="Pfam" id="PF00083">
    <property type="entry name" value="Sugar_tr"/>
    <property type="match status" value="1"/>
</dbReference>
<evidence type="ECO:0000256" key="4">
    <source>
        <dbReference type="ARBA" id="ARBA00022475"/>
    </source>
</evidence>
<name>A0ABX6YHI9_9MICO</name>
<dbReference type="EMBL" id="CP061169">
    <property type="protein sequence ID" value="QPZ38276.1"/>
    <property type="molecule type" value="Genomic_DNA"/>
</dbReference>
<feature type="domain" description="Major facilitator superfamily (MFS) profile" evidence="10">
    <location>
        <begin position="23"/>
        <end position="432"/>
    </location>
</feature>
<feature type="transmembrane region" description="Helical" evidence="9">
    <location>
        <begin position="340"/>
        <end position="363"/>
    </location>
</feature>
<evidence type="ECO:0000256" key="1">
    <source>
        <dbReference type="ARBA" id="ARBA00004651"/>
    </source>
</evidence>
<dbReference type="RefSeq" id="WP_166986948.1">
    <property type="nucleotide sequence ID" value="NZ_CP061169.1"/>
</dbReference>
<evidence type="ECO:0000313" key="12">
    <source>
        <dbReference type="Proteomes" id="UP000662814"/>
    </source>
</evidence>
<feature type="transmembrane region" description="Helical" evidence="9">
    <location>
        <begin position="95"/>
        <end position="113"/>
    </location>
</feature>
<keyword evidence="7 9" id="KW-1133">Transmembrane helix</keyword>
<gene>
    <name evidence="11" type="ORF">HCR76_16045</name>
</gene>
<evidence type="ECO:0000256" key="8">
    <source>
        <dbReference type="ARBA" id="ARBA00023136"/>
    </source>
</evidence>
<dbReference type="Pfam" id="PF07690">
    <property type="entry name" value="MFS_1"/>
    <property type="match status" value="1"/>
</dbReference>
<comment type="similarity">
    <text evidence="2">Belongs to the major facilitator superfamily. Metabolite:H+ Symporter (MHS) family (TC 2.A.1.6) family.</text>
</comment>
<organism evidence="11 12">
    <name type="scientific">Paramicrobacterium chengjingii</name>
    <dbReference type="NCBI Taxonomy" id="2769067"/>
    <lineage>
        <taxon>Bacteria</taxon>
        <taxon>Bacillati</taxon>
        <taxon>Actinomycetota</taxon>
        <taxon>Actinomycetes</taxon>
        <taxon>Micrococcales</taxon>
        <taxon>Microbacteriaceae</taxon>
        <taxon>Paramicrobacterium</taxon>
    </lineage>
</organism>
<protein>
    <submittedName>
        <fullName evidence="11">MFS transporter</fullName>
    </submittedName>
</protein>
<keyword evidence="12" id="KW-1185">Reference proteome</keyword>
<feature type="transmembrane region" description="Helical" evidence="9">
    <location>
        <begin position="253"/>
        <end position="273"/>
    </location>
</feature>
<feature type="transmembrane region" description="Helical" evidence="9">
    <location>
        <begin position="119"/>
        <end position="136"/>
    </location>
</feature>
<dbReference type="PROSITE" id="PS00216">
    <property type="entry name" value="SUGAR_TRANSPORT_1"/>
    <property type="match status" value="1"/>
</dbReference>
<evidence type="ECO:0000259" key="10">
    <source>
        <dbReference type="PROSITE" id="PS50850"/>
    </source>
</evidence>
<feature type="transmembrane region" description="Helical" evidence="9">
    <location>
        <begin position="195"/>
        <end position="214"/>
    </location>
</feature>
<dbReference type="InterPro" id="IPR005829">
    <property type="entry name" value="Sugar_transporter_CS"/>
</dbReference>
<dbReference type="InterPro" id="IPR051084">
    <property type="entry name" value="H+-coupled_symporters"/>
</dbReference>
<dbReference type="SUPFAM" id="SSF103473">
    <property type="entry name" value="MFS general substrate transporter"/>
    <property type="match status" value="1"/>
</dbReference>
<dbReference type="PROSITE" id="PS00217">
    <property type="entry name" value="SUGAR_TRANSPORT_2"/>
    <property type="match status" value="1"/>
</dbReference>
<dbReference type="Proteomes" id="UP000662814">
    <property type="component" value="Chromosome"/>
</dbReference>
<feature type="transmembrane region" description="Helical" evidence="9">
    <location>
        <begin position="410"/>
        <end position="427"/>
    </location>
</feature>
<feature type="transmembrane region" description="Helical" evidence="9">
    <location>
        <begin position="384"/>
        <end position="404"/>
    </location>
</feature>
<proteinExistence type="inferred from homology"/>
<sequence length="435" mass="47043">MMSKNLQDSETASAPRVDDARKVVLASMIGNAMEWYDFAVYGYFAVVIGEQFFSAGTPTVQLLSSFAVFGVGFVARPLGAVVFGHFGDVHGRKKAFSVSLLLMCAATFLMGLLPNHETAGTFAVVALVVLRLLQGFSNGGEFGGSVAYLTENAPPTKRGFWGSFQQNSLVIGLMIGTIVSVTITSTLTADQLSAWGWRLPFLAGVLLGIPGYYIRMKLADTAEYTEKVVNPGEKTRRPILEALQLHWKDMFRAFWLPASPAFYVMMTFLPTYLATQLFYTATEGLLITLAMQIIYVGMMPLSGKLSDKIGRKPVMLGGYSLAAIAIYPVFMAFALQSVPIAILAVIPMSVALSGMFAPLAALITELFPARIRYTALSVPYNIHAAILGGFTPYIATLLISVTGWNAAPTLLVIGISVVCFIVVSTFPETRGRKLT</sequence>
<evidence type="ECO:0000256" key="3">
    <source>
        <dbReference type="ARBA" id="ARBA00022448"/>
    </source>
</evidence>
<evidence type="ECO:0000256" key="6">
    <source>
        <dbReference type="ARBA" id="ARBA00022847"/>
    </source>
</evidence>
<accession>A0ABX6YHI9</accession>
<reference evidence="11 12" key="1">
    <citation type="submission" date="2020-12" db="EMBL/GenBank/DDBJ databases">
        <title>Microbacterium sp. HY060.</title>
        <authorList>
            <person name="Zhou J."/>
        </authorList>
    </citation>
    <scope>NUCLEOTIDE SEQUENCE [LARGE SCALE GENOMIC DNA]</scope>
    <source>
        <strain evidence="11 12">HY60</strain>
    </source>
</reference>
<evidence type="ECO:0000256" key="2">
    <source>
        <dbReference type="ARBA" id="ARBA00008240"/>
    </source>
</evidence>
<evidence type="ECO:0000256" key="7">
    <source>
        <dbReference type="ARBA" id="ARBA00022989"/>
    </source>
</evidence>
<evidence type="ECO:0000256" key="5">
    <source>
        <dbReference type="ARBA" id="ARBA00022692"/>
    </source>
</evidence>
<keyword evidence="4" id="KW-1003">Cell membrane</keyword>
<feature type="transmembrane region" description="Helical" evidence="9">
    <location>
        <begin position="62"/>
        <end position="83"/>
    </location>
</feature>
<keyword evidence="8 9" id="KW-0472">Membrane</keyword>
<feature type="transmembrane region" description="Helical" evidence="9">
    <location>
        <begin position="314"/>
        <end position="334"/>
    </location>
</feature>